<dbReference type="Proteomes" id="UP001062846">
    <property type="component" value="Chromosome 2"/>
</dbReference>
<keyword evidence="2" id="KW-1185">Reference proteome</keyword>
<accession>A0ACC0PRJ8</accession>
<name>A0ACC0PRJ8_RHOML</name>
<protein>
    <submittedName>
        <fullName evidence="1">Uncharacterized protein</fullName>
    </submittedName>
</protein>
<organism evidence="1 2">
    <name type="scientific">Rhododendron molle</name>
    <name type="common">Chinese azalea</name>
    <name type="synonym">Azalea mollis</name>
    <dbReference type="NCBI Taxonomy" id="49168"/>
    <lineage>
        <taxon>Eukaryota</taxon>
        <taxon>Viridiplantae</taxon>
        <taxon>Streptophyta</taxon>
        <taxon>Embryophyta</taxon>
        <taxon>Tracheophyta</taxon>
        <taxon>Spermatophyta</taxon>
        <taxon>Magnoliopsida</taxon>
        <taxon>eudicotyledons</taxon>
        <taxon>Gunneridae</taxon>
        <taxon>Pentapetalae</taxon>
        <taxon>asterids</taxon>
        <taxon>Ericales</taxon>
        <taxon>Ericaceae</taxon>
        <taxon>Ericoideae</taxon>
        <taxon>Rhodoreae</taxon>
        <taxon>Rhododendron</taxon>
    </lineage>
</organism>
<gene>
    <name evidence="1" type="ORF">RHMOL_Rhmol02G0146200</name>
</gene>
<reference evidence="1" key="1">
    <citation type="submission" date="2022-02" db="EMBL/GenBank/DDBJ databases">
        <title>Plant Genome Project.</title>
        <authorList>
            <person name="Zhang R.-G."/>
        </authorList>
    </citation>
    <scope>NUCLEOTIDE SEQUENCE</scope>
    <source>
        <strain evidence="1">AT1</strain>
    </source>
</reference>
<evidence type="ECO:0000313" key="1">
    <source>
        <dbReference type="EMBL" id="KAI8567754.1"/>
    </source>
</evidence>
<sequence>MPSVWFLWVLFAGEKIGEGIGRTRKEAQHHAAEGSLMNLACEILYFEAMPSIWFLQVLFAAEKIGEGIGWKRKEALHHAAEGSLMNFASEICLRERKFVKELVGQEGKPSIMPQRDPLGILSVYFAGEKIGEGFGRTRREALYQAVEGSLMNLASEIWYFVRGSGFIYREKIAEGIGRTRREAQHHASKGFHMNFAGEIWRSCYMLGFYRSSLRQRKLVKELVAQEGKPSIRPQSDPT</sequence>
<comment type="caution">
    <text evidence="1">The sequence shown here is derived from an EMBL/GenBank/DDBJ whole genome shotgun (WGS) entry which is preliminary data.</text>
</comment>
<dbReference type="EMBL" id="CM046389">
    <property type="protein sequence ID" value="KAI8567754.1"/>
    <property type="molecule type" value="Genomic_DNA"/>
</dbReference>
<evidence type="ECO:0000313" key="2">
    <source>
        <dbReference type="Proteomes" id="UP001062846"/>
    </source>
</evidence>
<proteinExistence type="predicted"/>